<organism evidence="2">
    <name type="scientific">Cladocopium goreaui</name>
    <dbReference type="NCBI Taxonomy" id="2562237"/>
    <lineage>
        <taxon>Eukaryota</taxon>
        <taxon>Sar</taxon>
        <taxon>Alveolata</taxon>
        <taxon>Dinophyceae</taxon>
        <taxon>Suessiales</taxon>
        <taxon>Symbiodiniaceae</taxon>
        <taxon>Cladocopium</taxon>
    </lineage>
</organism>
<dbReference type="InterPro" id="IPR027417">
    <property type="entry name" value="P-loop_NTPase"/>
</dbReference>
<evidence type="ECO:0000313" key="3">
    <source>
        <dbReference type="EMBL" id="CAL1172683.1"/>
    </source>
</evidence>
<dbReference type="EMBL" id="CAMXCT030006742">
    <property type="protein sequence ID" value="CAL4806620.1"/>
    <property type="molecule type" value="Genomic_DNA"/>
</dbReference>
<proteinExistence type="predicted"/>
<sequence length="211" mass="23560">MGVMMCYDLIVVDEAPQLFEEHFSRLHEMWRAAGKVPCLVFAGDEWQLPPADHTKRKLGESPRVASRAQDRAAQSLAPSRRRPTVSGYLRKNRPMGSEGDAFAWSGHHEPANLDIEDFFQKTDGKTMVVTCSISAAYDNNPDNYDIQSKLRADRSPEPLALDLYVGLTRNLAKHLGYANGITVVVESLDKRTSAVVVRTEMQQVLMCPRAA</sequence>
<protein>
    <submittedName>
        <fullName evidence="2">Uncharacterized protein</fullName>
    </submittedName>
</protein>
<evidence type="ECO:0000313" key="4">
    <source>
        <dbReference type="Proteomes" id="UP001152797"/>
    </source>
</evidence>
<dbReference type="Proteomes" id="UP001152797">
    <property type="component" value="Unassembled WGS sequence"/>
</dbReference>
<dbReference type="Gene3D" id="3.40.50.300">
    <property type="entry name" value="P-loop containing nucleotide triphosphate hydrolases"/>
    <property type="match status" value="1"/>
</dbReference>
<gene>
    <name evidence="2" type="ORF">C1SCF055_LOCUS43816</name>
</gene>
<dbReference type="EMBL" id="CAMXCT020006742">
    <property type="protein sequence ID" value="CAL1172683.1"/>
    <property type="molecule type" value="Genomic_DNA"/>
</dbReference>
<accession>A0A9P1GQS5</accession>
<comment type="caution">
    <text evidence="2">The sequence shown here is derived from an EMBL/GenBank/DDBJ whole genome shotgun (WGS) entry which is preliminary data.</text>
</comment>
<reference evidence="3" key="2">
    <citation type="submission" date="2024-04" db="EMBL/GenBank/DDBJ databases">
        <authorList>
            <person name="Chen Y."/>
            <person name="Shah S."/>
            <person name="Dougan E. K."/>
            <person name="Thang M."/>
            <person name="Chan C."/>
        </authorList>
    </citation>
    <scope>NUCLEOTIDE SEQUENCE [LARGE SCALE GENOMIC DNA]</scope>
</reference>
<name>A0A9P1GQS5_9DINO</name>
<dbReference type="AlphaFoldDB" id="A0A9P1GQS5"/>
<feature type="region of interest" description="Disordered" evidence="1">
    <location>
        <begin position="51"/>
        <end position="94"/>
    </location>
</feature>
<dbReference type="EMBL" id="CAMXCT010006742">
    <property type="protein sequence ID" value="CAI4019308.1"/>
    <property type="molecule type" value="Genomic_DNA"/>
</dbReference>
<keyword evidence="4" id="KW-1185">Reference proteome</keyword>
<evidence type="ECO:0000313" key="2">
    <source>
        <dbReference type="EMBL" id="CAI4019308.1"/>
    </source>
</evidence>
<reference evidence="2" key="1">
    <citation type="submission" date="2022-10" db="EMBL/GenBank/DDBJ databases">
        <authorList>
            <person name="Chen Y."/>
            <person name="Dougan E. K."/>
            <person name="Chan C."/>
            <person name="Rhodes N."/>
            <person name="Thang M."/>
        </authorList>
    </citation>
    <scope>NUCLEOTIDE SEQUENCE</scope>
</reference>
<evidence type="ECO:0000256" key="1">
    <source>
        <dbReference type="SAM" id="MobiDB-lite"/>
    </source>
</evidence>